<evidence type="ECO:0000256" key="5">
    <source>
        <dbReference type="SAM" id="SignalP"/>
    </source>
</evidence>
<name>A0ABP7NJL0_9GAMM</name>
<dbReference type="PROSITE" id="PS01068">
    <property type="entry name" value="OMPA_1"/>
    <property type="match status" value="1"/>
</dbReference>
<dbReference type="RefSeq" id="WP_344802843.1">
    <property type="nucleotide sequence ID" value="NZ_BAABBO010000001.1"/>
</dbReference>
<dbReference type="Gene3D" id="3.30.1330.60">
    <property type="entry name" value="OmpA-like domain"/>
    <property type="match status" value="1"/>
</dbReference>
<evidence type="ECO:0000256" key="4">
    <source>
        <dbReference type="SAM" id="MobiDB-lite"/>
    </source>
</evidence>
<evidence type="ECO:0000256" key="1">
    <source>
        <dbReference type="ARBA" id="ARBA00004442"/>
    </source>
</evidence>
<dbReference type="PANTHER" id="PTHR30329:SF20">
    <property type="entry name" value="EXPORTED PROTEIN"/>
    <property type="match status" value="1"/>
</dbReference>
<dbReference type="PRINTS" id="PR01021">
    <property type="entry name" value="OMPADOMAIN"/>
</dbReference>
<comment type="caution">
    <text evidence="7">The sequence shown here is derived from an EMBL/GenBank/DDBJ whole genome shotgun (WGS) entry which is preliminary data.</text>
</comment>
<keyword evidence="5" id="KW-0732">Signal</keyword>
<organism evidence="7 8">
    <name type="scientific">Allohahella marinimesophila</name>
    <dbReference type="NCBI Taxonomy" id="1054972"/>
    <lineage>
        <taxon>Bacteria</taxon>
        <taxon>Pseudomonadati</taxon>
        <taxon>Pseudomonadota</taxon>
        <taxon>Gammaproteobacteria</taxon>
        <taxon>Oceanospirillales</taxon>
        <taxon>Hahellaceae</taxon>
        <taxon>Allohahella</taxon>
    </lineage>
</organism>
<protein>
    <submittedName>
        <fullName evidence="7">OmpA family protein</fullName>
    </submittedName>
</protein>
<evidence type="ECO:0000256" key="2">
    <source>
        <dbReference type="ARBA" id="ARBA00023136"/>
    </source>
</evidence>
<reference evidence="8" key="1">
    <citation type="journal article" date="2019" name="Int. J. Syst. Evol. Microbiol.">
        <title>The Global Catalogue of Microorganisms (GCM) 10K type strain sequencing project: providing services to taxonomists for standard genome sequencing and annotation.</title>
        <authorList>
            <consortium name="The Broad Institute Genomics Platform"/>
            <consortium name="The Broad Institute Genome Sequencing Center for Infectious Disease"/>
            <person name="Wu L."/>
            <person name="Ma J."/>
        </authorList>
    </citation>
    <scope>NUCLEOTIDE SEQUENCE [LARGE SCALE GENOMIC DNA]</scope>
    <source>
        <strain evidence="8">JCM 17555</strain>
    </source>
</reference>
<feature type="domain" description="OmpA-like" evidence="6">
    <location>
        <begin position="189"/>
        <end position="304"/>
    </location>
</feature>
<feature type="chain" id="PRO_5045552699" evidence="5">
    <location>
        <begin position="25"/>
        <end position="304"/>
    </location>
</feature>
<dbReference type="CDD" id="cd07185">
    <property type="entry name" value="OmpA_C-like"/>
    <property type="match status" value="1"/>
</dbReference>
<evidence type="ECO:0000259" key="6">
    <source>
        <dbReference type="PROSITE" id="PS51123"/>
    </source>
</evidence>
<proteinExistence type="predicted"/>
<dbReference type="InterPro" id="IPR006690">
    <property type="entry name" value="OMPA-like_CS"/>
</dbReference>
<dbReference type="Pfam" id="PF00691">
    <property type="entry name" value="OmpA"/>
    <property type="match status" value="1"/>
</dbReference>
<evidence type="ECO:0000313" key="7">
    <source>
        <dbReference type="EMBL" id="GAA3948403.1"/>
    </source>
</evidence>
<evidence type="ECO:0000256" key="3">
    <source>
        <dbReference type="PROSITE-ProRule" id="PRU00473"/>
    </source>
</evidence>
<keyword evidence="2 3" id="KW-0472">Membrane</keyword>
<dbReference type="InterPro" id="IPR006664">
    <property type="entry name" value="OMP_bac"/>
</dbReference>
<dbReference type="InterPro" id="IPR006665">
    <property type="entry name" value="OmpA-like"/>
</dbReference>
<comment type="subcellular location">
    <subcellularLocation>
        <location evidence="1">Cell outer membrane</location>
    </subcellularLocation>
</comment>
<dbReference type="PANTHER" id="PTHR30329">
    <property type="entry name" value="STATOR ELEMENT OF FLAGELLAR MOTOR COMPLEX"/>
    <property type="match status" value="1"/>
</dbReference>
<evidence type="ECO:0000313" key="8">
    <source>
        <dbReference type="Proteomes" id="UP001501337"/>
    </source>
</evidence>
<sequence length="304" mass="34109">MSIQMRKIRVLPIAAGFMLLQACAGQQTKPDELQNLESQLKSFQSNPTTVRTAAVQLDELENLTQRAQSSWSDGDDREYEHVLFLAQKQAEVTRARTEIGEKRQEVNSLAEQRNQLRLDAQEARLAAAREDLKSTQGRAQEAEEARRKAQQEAQLAREEVEQARLEAQLAADQAMALSAELENVKAEQTDRGTLLTLQDILFEFGKSELKDGAERTMKKLAEFINKNPKVSLVIEGFTDSIGSEEFNQKLSEERANAVRDAMLENGVEASRMTTKGMGEQFPVATNDTDAGRSKNRRVEILLEQ</sequence>
<feature type="region of interest" description="Disordered" evidence="4">
    <location>
        <begin position="271"/>
        <end position="296"/>
    </location>
</feature>
<dbReference type="PROSITE" id="PS51257">
    <property type="entry name" value="PROKAR_LIPOPROTEIN"/>
    <property type="match status" value="1"/>
</dbReference>
<keyword evidence="8" id="KW-1185">Reference proteome</keyword>
<dbReference type="SUPFAM" id="SSF103088">
    <property type="entry name" value="OmpA-like"/>
    <property type="match status" value="1"/>
</dbReference>
<accession>A0ABP7NJL0</accession>
<feature type="signal peptide" evidence="5">
    <location>
        <begin position="1"/>
        <end position="24"/>
    </location>
</feature>
<dbReference type="EMBL" id="BAABBO010000001">
    <property type="protein sequence ID" value="GAA3948403.1"/>
    <property type="molecule type" value="Genomic_DNA"/>
</dbReference>
<dbReference type="InterPro" id="IPR050330">
    <property type="entry name" value="Bact_OuterMem_StrucFunc"/>
</dbReference>
<dbReference type="Proteomes" id="UP001501337">
    <property type="component" value="Unassembled WGS sequence"/>
</dbReference>
<feature type="region of interest" description="Disordered" evidence="4">
    <location>
        <begin position="130"/>
        <end position="152"/>
    </location>
</feature>
<dbReference type="PROSITE" id="PS51123">
    <property type="entry name" value="OMPA_2"/>
    <property type="match status" value="1"/>
</dbReference>
<dbReference type="Pfam" id="PF14346">
    <property type="entry name" value="DUF4398"/>
    <property type="match status" value="1"/>
</dbReference>
<dbReference type="InterPro" id="IPR025511">
    <property type="entry name" value="DUF4398"/>
</dbReference>
<feature type="compositionally biased region" description="Basic and acidic residues" evidence="4">
    <location>
        <begin position="140"/>
        <end position="152"/>
    </location>
</feature>
<gene>
    <name evidence="7" type="ORF">GCM10022278_04490</name>
</gene>
<dbReference type="InterPro" id="IPR036737">
    <property type="entry name" value="OmpA-like_sf"/>
</dbReference>